<keyword evidence="2" id="KW-1185">Reference proteome</keyword>
<accession>A0ABT9IJQ7</accession>
<organism evidence="1 2">
    <name type="scientific">Arthrobacter horti</name>
    <dbReference type="NCBI Taxonomy" id="3068273"/>
    <lineage>
        <taxon>Bacteria</taxon>
        <taxon>Bacillati</taxon>
        <taxon>Actinomycetota</taxon>
        <taxon>Actinomycetes</taxon>
        <taxon>Micrococcales</taxon>
        <taxon>Micrococcaceae</taxon>
        <taxon>Arthrobacter</taxon>
    </lineage>
</organism>
<reference evidence="1 2" key="1">
    <citation type="submission" date="2023-08" db="EMBL/GenBank/DDBJ databases">
        <title>Arthrobacter horti sp. nov., isolated from forest soil.</title>
        <authorList>
            <person name="Park M."/>
        </authorList>
    </citation>
    <scope>NUCLEOTIDE SEQUENCE [LARGE SCALE GENOMIC DNA]</scope>
    <source>
        <strain evidence="1 2">YJM1</strain>
    </source>
</reference>
<name>A0ABT9IJQ7_9MICC</name>
<evidence type="ECO:0000313" key="2">
    <source>
        <dbReference type="Proteomes" id="UP001232725"/>
    </source>
</evidence>
<comment type="caution">
    <text evidence="1">The sequence shown here is derived from an EMBL/GenBank/DDBJ whole genome shotgun (WGS) entry which is preliminary data.</text>
</comment>
<dbReference type="RefSeq" id="WP_305994859.1">
    <property type="nucleotide sequence ID" value="NZ_JAVALS010000001.1"/>
</dbReference>
<protein>
    <submittedName>
        <fullName evidence="1">Uncharacterized protein</fullName>
    </submittedName>
</protein>
<dbReference type="Proteomes" id="UP001232725">
    <property type="component" value="Unassembled WGS sequence"/>
</dbReference>
<sequence>MNTNNGLSRSRWPLRLEGVLFSGIADGIEEDPRVRKYNVPAILSRRTTAAEKQLINQIGTTG</sequence>
<evidence type="ECO:0000313" key="1">
    <source>
        <dbReference type="EMBL" id="MDP5225820.1"/>
    </source>
</evidence>
<gene>
    <name evidence="1" type="ORF">Q9R02_01445</name>
</gene>
<proteinExistence type="predicted"/>
<dbReference type="EMBL" id="JAVALS010000001">
    <property type="protein sequence ID" value="MDP5225820.1"/>
    <property type="molecule type" value="Genomic_DNA"/>
</dbReference>